<name>A0A8J4E886_9ACTN</name>
<accession>A0A8J4E886</accession>
<dbReference type="Proteomes" id="UP000612585">
    <property type="component" value="Unassembled WGS sequence"/>
</dbReference>
<organism evidence="1 2">
    <name type="scientific">Virgisporangium aurantiacum</name>
    <dbReference type="NCBI Taxonomy" id="175570"/>
    <lineage>
        <taxon>Bacteria</taxon>
        <taxon>Bacillati</taxon>
        <taxon>Actinomycetota</taxon>
        <taxon>Actinomycetes</taxon>
        <taxon>Micromonosporales</taxon>
        <taxon>Micromonosporaceae</taxon>
        <taxon>Virgisporangium</taxon>
    </lineage>
</organism>
<protein>
    <submittedName>
        <fullName evidence="1">Uncharacterized protein</fullName>
    </submittedName>
</protein>
<keyword evidence="2" id="KW-1185">Reference proteome</keyword>
<reference evidence="1" key="1">
    <citation type="submission" date="2021-01" db="EMBL/GenBank/DDBJ databases">
        <title>Whole genome shotgun sequence of Virgisporangium aurantiacum NBRC 16421.</title>
        <authorList>
            <person name="Komaki H."/>
            <person name="Tamura T."/>
        </authorList>
    </citation>
    <scope>NUCLEOTIDE SEQUENCE</scope>
    <source>
        <strain evidence="1">NBRC 16421</strain>
    </source>
</reference>
<evidence type="ECO:0000313" key="2">
    <source>
        <dbReference type="Proteomes" id="UP000612585"/>
    </source>
</evidence>
<proteinExistence type="predicted"/>
<sequence length="585" mass="62984">MTVPVPYRRTVFNAFTQNELLLSMLETVAGDDVDLEPARKAFEDTRGDFRAKFTAAVQARLAQIAVPEVFIDLPEHPDEFRKADLEALVRPVADGFLRSYPSKDELLTQVARIRRRQAHRPAWIPRVYRYGNRITSAEASPPEDEREPDRPLPVTALTELGEVTVMLPAAGQDRPELAMASGGIGEWESALFTFLGLIGDAPATIVTIDAAANESLIPDQARWWSPEPARPVGAAQDPGVASELLATSPTLGGLPVIDTGSERYEVVIDALAAVGDWRHSPQWTLEAWDPTDDVATLAVARAAIAGWADEHRSGVAVFVYGGALHTNDGLFDAPTPLHSYALVATRSTDGTDTVDTVHRVNLTCPGQNWCHRGGSLNHNVPALTALLMPAVTAGHAAAAADSSNDERWAESYQQLYGDGEGPDYTDSVLEHLTLALAPHGWAELTDSTWEGGLEQTLLRRGEHCLSAAYDPVTRQMQLTDGKAELESVLDMLADDGVLTDNDGQETVDTSEEAVGRWGADLLTAATDLLAGRIKELPQLATPIQITMLGLHPHADGTLRGPEAPALAEHQLGALLHTVGLFAVPA</sequence>
<dbReference type="EMBL" id="BOPG01000145">
    <property type="protein sequence ID" value="GIJ64993.1"/>
    <property type="molecule type" value="Genomic_DNA"/>
</dbReference>
<dbReference type="AlphaFoldDB" id="A0A8J4E886"/>
<gene>
    <name evidence="1" type="ORF">Vau01_125090</name>
</gene>
<comment type="caution">
    <text evidence="1">The sequence shown here is derived from an EMBL/GenBank/DDBJ whole genome shotgun (WGS) entry which is preliminary data.</text>
</comment>
<evidence type="ECO:0000313" key="1">
    <source>
        <dbReference type="EMBL" id="GIJ64993.1"/>
    </source>
</evidence>